<evidence type="ECO:0000256" key="1">
    <source>
        <dbReference type="ARBA" id="ARBA00007637"/>
    </source>
</evidence>
<dbReference type="InterPro" id="IPR001509">
    <property type="entry name" value="Epimerase_deHydtase"/>
</dbReference>
<protein>
    <submittedName>
        <fullName evidence="3">GDP-mannose 4,6-dehydratase</fullName>
    </submittedName>
</protein>
<dbReference type="EMBL" id="BAAAHP010000078">
    <property type="protein sequence ID" value="GAA0936729.1"/>
    <property type="molecule type" value="Genomic_DNA"/>
</dbReference>
<organism evidence="3 4">
    <name type="scientific">Pseudonocardia zijingensis</name>
    <dbReference type="NCBI Taxonomy" id="153376"/>
    <lineage>
        <taxon>Bacteria</taxon>
        <taxon>Bacillati</taxon>
        <taxon>Actinomycetota</taxon>
        <taxon>Actinomycetes</taxon>
        <taxon>Pseudonocardiales</taxon>
        <taxon>Pseudonocardiaceae</taxon>
        <taxon>Pseudonocardia</taxon>
    </lineage>
</organism>
<dbReference type="PANTHER" id="PTHR43000">
    <property type="entry name" value="DTDP-D-GLUCOSE 4,6-DEHYDRATASE-RELATED"/>
    <property type="match status" value="1"/>
</dbReference>
<comment type="caution">
    <text evidence="3">The sequence shown here is derived from an EMBL/GenBank/DDBJ whole genome shotgun (WGS) entry which is preliminary data.</text>
</comment>
<proteinExistence type="inferred from homology"/>
<dbReference type="SUPFAM" id="SSF51735">
    <property type="entry name" value="NAD(P)-binding Rossmann-fold domains"/>
    <property type="match status" value="1"/>
</dbReference>
<dbReference type="Gene3D" id="3.40.50.720">
    <property type="entry name" value="NAD(P)-binding Rossmann-like Domain"/>
    <property type="match status" value="1"/>
</dbReference>
<sequence>MTAAAPRAGDHPHMEECATRTARVPFAWSGRVGRYHPAVRAVVTGGAGFIGSHLVDSLVADGADVLVLDDLSHGSPTNLAGSPAAELAEVDVRDEAGVRRAVTAFAPELVFHLAAQIDVRKSMADPATDTAVNVLGSVNVFSAAQAAGVRRVVNTSTGGAIYGETDVVPTPETTPTDPLSAYGLGKRTVERYGCWFRRSHGLDVVTLRYGNVYGPRQDPRGDAGVIAILCDRVLTGRRPTVFGDGRQTRDYVFVGDIVAANRAAAAAADLPHDVYNVGTGTEVDVLALVGAVAAAAGVDGFEPEFAPARPGEVLRSCLDVSRARAELGLPAPTALTDGLRATLDWVRTLPREQQA</sequence>
<dbReference type="Gene3D" id="3.90.25.10">
    <property type="entry name" value="UDP-galactose 4-epimerase, domain 1"/>
    <property type="match status" value="1"/>
</dbReference>
<evidence type="ECO:0000313" key="3">
    <source>
        <dbReference type="EMBL" id="GAA0936729.1"/>
    </source>
</evidence>
<keyword evidence="4" id="KW-1185">Reference proteome</keyword>
<accession>A0ABP4AH93</accession>
<dbReference type="Proteomes" id="UP001499967">
    <property type="component" value="Unassembled WGS sequence"/>
</dbReference>
<evidence type="ECO:0000259" key="2">
    <source>
        <dbReference type="Pfam" id="PF01370"/>
    </source>
</evidence>
<gene>
    <name evidence="3" type="ORF">GCM10009559_29330</name>
</gene>
<dbReference type="Pfam" id="PF01370">
    <property type="entry name" value="Epimerase"/>
    <property type="match status" value="1"/>
</dbReference>
<evidence type="ECO:0000313" key="4">
    <source>
        <dbReference type="Proteomes" id="UP001499967"/>
    </source>
</evidence>
<reference evidence="4" key="1">
    <citation type="journal article" date="2019" name="Int. J. Syst. Evol. Microbiol.">
        <title>The Global Catalogue of Microorganisms (GCM) 10K type strain sequencing project: providing services to taxonomists for standard genome sequencing and annotation.</title>
        <authorList>
            <consortium name="The Broad Institute Genomics Platform"/>
            <consortium name="The Broad Institute Genome Sequencing Center for Infectious Disease"/>
            <person name="Wu L."/>
            <person name="Ma J."/>
        </authorList>
    </citation>
    <scope>NUCLEOTIDE SEQUENCE [LARGE SCALE GENOMIC DNA]</scope>
    <source>
        <strain evidence="4">JCM 11117</strain>
    </source>
</reference>
<comment type="similarity">
    <text evidence="1">Belongs to the NAD(P)-dependent epimerase/dehydratase family.</text>
</comment>
<dbReference type="InterPro" id="IPR036291">
    <property type="entry name" value="NAD(P)-bd_dom_sf"/>
</dbReference>
<feature type="domain" description="NAD-dependent epimerase/dehydratase" evidence="2">
    <location>
        <begin position="42"/>
        <end position="278"/>
    </location>
</feature>
<name>A0ABP4AH93_9PSEU</name>